<protein>
    <recommendedName>
        <fullName evidence="2">Probable RNA-binding protein EIF1AD</fullName>
    </recommendedName>
    <alternativeName>
        <fullName evidence="4">Eukaryotic translation initiation factor 1A domain-containing protein</fullName>
    </alternativeName>
</protein>
<dbReference type="InterPro" id="IPR001253">
    <property type="entry name" value="TIF_eIF-1A"/>
</dbReference>
<dbReference type="InterPro" id="IPR039294">
    <property type="entry name" value="EIF1AD"/>
</dbReference>
<dbReference type="AlphaFoldDB" id="A0A8C2SVP1"/>
<feature type="domain" description="S1-like" evidence="6">
    <location>
        <begin position="25"/>
        <end position="66"/>
    </location>
</feature>
<gene>
    <name evidence="7" type="primary">EIF1AD</name>
</gene>
<sequence length="307" mass="34833">MSRATKRKHVTREVLEEHVVPTPQQRIVRVLSSPGNNLHEVEASDGSRFLVSMPARFRHHVWIKRGLQPSQLPQSQPSRRGTGTRSCSLTPTGRPSARRRMEGTQERMKRTREMMKRTQKMEGTRGMMKTTREKMEGTQGMTKPGLTKAQRAALRRRDSSSIKGWTLPGAVVPQKGFAEPELDRKKTKESRVRAIPLSLLPLNINYKSVTTLCLSEAPFPFCSPVFSFHLLWLLFHYSVPHLLIVTFQHGSLCNSIDTSTSTYSFTVKHQLRVPPQTPQNPPQTSLPPISSALFHYQNQNSPLAVFF</sequence>
<organism evidence="7 8">
    <name type="scientific">Coturnix japonica</name>
    <name type="common">Japanese quail</name>
    <name type="synonym">Coturnix coturnix japonica</name>
    <dbReference type="NCBI Taxonomy" id="93934"/>
    <lineage>
        <taxon>Eukaryota</taxon>
        <taxon>Metazoa</taxon>
        <taxon>Chordata</taxon>
        <taxon>Craniata</taxon>
        <taxon>Vertebrata</taxon>
        <taxon>Euteleostomi</taxon>
        <taxon>Archelosauria</taxon>
        <taxon>Archosauria</taxon>
        <taxon>Dinosauria</taxon>
        <taxon>Saurischia</taxon>
        <taxon>Theropoda</taxon>
        <taxon>Coelurosauria</taxon>
        <taxon>Aves</taxon>
        <taxon>Neognathae</taxon>
        <taxon>Galloanserae</taxon>
        <taxon>Galliformes</taxon>
        <taxon>Phasianidae</taxon>
        <taxon>Perdicinae</taxon>
        <taxon>Coturnix</taxon>
    </lineage>
</organism>
<evidence type="ECO:0000256" key="1">
    <source>
        <dbReference type="ARBA" id="ARBA00007340"/>
    </source>
</evidence>
<feature type="region of interest" description="Disordered" evidence="5">
    <location>
        <begin position="68"/>
        <end position="124"/>
    </location>
</feature>
<keyword evidence="8" id="KW-1185">Reference proteome</keyword>
<dbReference type="GO" id="GO:0005634">
    <property type="term" value="C:nucleus"/>
    <property type="evidence" value="ECO:0007669"/>
    <property type="project" value="TreeGrafter"/>
</dbReference>
<comment type="similarity">
    <text evidence="1">Belongs to the EIF1AD family.</text>
</comment>
<dbReference type="GO" id="GO:0003743">
    <property type="term" value="F:translation initiation factor activity"/>
    <property type="evidence" value="ECO:0007669"/>
    <property type="project" value="InterPro"/>
</dbReference>
<dbReference type="InterPro" id="IPR006196">
    <property type="entry name" value="RNA-binding_domain_S1_IF1"/>
</dbReference>
<reference evidence="7" key="1">
    <citation type="submission" date="2025-08" db="UniProtKB">
        <authorList>
            <consortium name="Ensembl"/>
        </authorList>
    </citation>
    <scope>IDENTIFICATION</scope>
</reference>
<name>A0A8C2SVP1_COTJA</name>
<dbReference type="Proteomes" id="UP000694412">
    <property type="component" value="Unassembled WGS sequence"/>
</dbReference>
<dbReference type="GO" id="GO:0003723">
    <property type="term" value="F:RNA binding"/>
    <property type="evidence" value="ECO:0007669"/>
    <property type="project" value="UniProtKB-KW"/>
</dbReference>
<evidence type="ECO:0000313" key="7">
    <source>
        <dbReference type="Ensembl" id="ENSCJPP00005002728.1"/>
    </source>
</evidence>
<dbReference type="Gene3D" id="2.40.50.140">
    <property type="entry name" value="Nucleic acid-binding proteins"/>
    <property type="match status" value="1"/>
</dbReference>
<evidence type="ECO:0000256" key="4">
    <source>
        <dbReference type="ARBA" id="ARBA00031998"/>
    </source>
</evidence>
<dbReference type="PANTHER" id="PTHR21641:SF0">
    <property type="entry name" value="RNA-BINDING PROTEIN EIF1AD-RELATED"/>
    <property type="match status" value="1"/>
</dbReference>
<evidence type="ECO:0000259" key="6">
    <source>
        <dbReference type="Pfam" id="PF01176"/>
    </source>
</evidence>
<feature type="compositionally biased region" description="Low complexity" evidence="5">
    <location>
        <begin position="68"/>
        <end position="81"/>
    </location>
</feature>
<evidence type="ECO:0000256" key="2">
    <source>
        <dbReference type="ARBA" id="ARBA00020989"/>
    </source>
</evidence>
<feature type="compositionally biased region" description="Polar residues" evidence="5">
    <location>
        <begin position="83"/>
        <end position="93"/>
    </location>
</feature>
<dbReference type="Ensembl" id="ENSCJPT00005005058.1">
    <property type="protein sequence ID" value="ENSCJPP00005002728.1"/>
    <property type="gene ID" value="ENSCJPG00005003035.1"/>
</dbReference>
<accession>A0A8C2SVP1</accession>
<evidence type="ECO:0000256" key="3">
    <source>
        <dbReference type="ARBA" id="ARBA00022884"/>
    </source>
</evidence>
<keyword evidence="3" id="KW-0694">RNA-binding</keyword>
<proteinExistence type="inferred from homology"/>
<reference evidence="7" key="2">
    <citation type="submission" date="2025-09" db="UniProtKB">
        <authorList>
            <consortium name="Ensembl"/>
        </authorList>
    </citation>
    <scope>IDENTIFICATION</scope>
</reference>
<dbReference type="InterPro" id="IPR012340">
    <property type="entry name" value="NA-bd_OB-fold"/>
</dbReference>
<dbReference type="GeneTree" id="ENSGT00390000011180"/>
<feature type="compositionally biased region" description="Basic and acidic residues" evidence="5">
    <location>
        <begin position="99"/>
        <end position="123"/>
    </location>
</feature>
<evidence type="ECO:0000256" key="5">
    <source>
        <dbReference type="SAM" id="MobiDB-lite"/>
    </source>
</evidence>
<evidence type="ECO:0000313" key="8">
    <source>
        <dbReference type="Proteomes" id="UP000694412"/>
    </source>
</evidence>
<dbReference type="SUPFAM" id="SSF50249">
    <property type="entry name" value="Nucleic acid-binding proteins"/>
    <property type="match status" value="1"/>
</dbReference>
<dbReference type="SMART" id="SM00652">
    <property type="entry name" value="eIF1a"/>
    <property type="match status" value="1"/>
</dbReference>
<dbReference type="Pfam" id="PF01176">
    <property type="entry name" value="eIF-1a"/>
    <property type="match status" value="1"/>
</dbReference>
<dbReference type="PANTHER" id="PTHR21641">
    <property type="entry name" value="TRANSLATION INITIATION FACTOR-RELATED"/>
    <property type="match status" value="1"/>
</dbReference>